<comment type="caution">
    <text evidence="1">The sequence shown here is derived from an EMBL/GenBank/DDBJ whole genome shotgun (WGS) entry which is preliminary data.</text>
</comment>
<organism evidence="1 2">
    <name type="scientific">Serratia grimesii</name>
    <dbReference type="NCBI Taxonomy" id="82995"/>
    <lineage>
        <taxon>Bacteria</taxon>
        <taxon>Pseudomonadati</taxon>
        <taxon>Pseudomonadota</taxon>
        <taxon>Gammaproteobacteria</taxon>
        <taxon>Enterobacterales</taxon>
        <taxon>Yersiniaceae</taxon>
        <taxon>Serratia</taxon>
    </lineage>
</organism>
<accession>A0A9C7QT17</accession>
<gene>
    <name evidence="1" type="ORF">DHV72_07180</name>
</gene>
<reference evidence="1 2" key="1">
    <citation type="journal article" date="2018" name="Nat. Biotechnol.">
        <title>A standardized bacterial taxonomy based on genome phylogeny substantially revises the tree of life.</title>
        <authorList>
            <person name="Parks D.H."/>
            <person name="Chuvochina M."/>
            <person name="Waite D.W."/>
            <person name="Rinke C."/>
            <person name="Skarshewski A."/>
            <person name="Chaumeil P.A."/>
            <person name="Hugenholtz P."/>
        </authorList>
    </citation>
    <scope>NUCLEOTIDE SEQUENCE [LARGE SCALE GENOMIC DNA]</scope>
    <source>
        <strain evidence="1">UBA11264</strain>
    </source>
</reference>
<evidence type="ECO:0000313" key="1">
    <source>
        <dbReference type="EMBL" id="HCJ99799.1"/>
    </source>
</evidence>
<evidence type="ECO:0000313" key="2">
    <source>
        <dbReference type="Proteomes" id="UP000262210"/>
    </source>
</evidence>
<protein>
    <submittedName>
        <fullName evidence="1">Uncharacterized protein</fullName>
    </submittedName>
</protein>
<name>A0A9C7QT17_9GAMM</name>
<dbReference type="EMBL" id="DPSM01000013">
    <property type="protein sequence ID" value="HCJ99799.1"/>
    <property type="molecule type" value="Genomic_DNA"/>
</dbReference>
<dbReference type="AlphaFoldDB" id="A0A9C7QT17"/>
<sequence>MKLHLCWLHSFTRITYLSKRIGMMILSFRVCLRVSASAIQIDSKPICHSLSALMQLQLFWV</sequence>
<dbReference type="Proteomes" id="UP000262210">
    <property type="component" value="Unassembled WGS sequence"/>
</dbReference>
<proteinExistence type="predicted"/>